<dbReference type="EMBL" id="JARWAM010000001">
    <property type="protein sequence ID" value="MDR5904004.1"/>
    <property type="molecule type" value="Genomic_DNA"/>
</dbReference>
<proteinExistence type="predicted"/>
<dbReference type="RefSeq" id="WP_309716179.1">
    <property type="nucleotide sequence ID" value="NZ_JARWAM010000001.1"/>
</dbReference>
<comment type="caution">
    <text evidence="2">The sequence shown here is derived from an EMBL/GenBank/DDBJ whole genome shotgun (WGS) entry which is preliminary data.</text>
</comment>
<protein>
    <submittedName>
        <fullName evidence="2">YfjI family protein</fullName>
    </submittedName>
</protein>
<evidence type="ECO:0000313" key="2">
    <source>
        <dbReference type="EMBL" id="MDR5904004.1"/>
    </source>
</evidence>
<organism evidence="2 3">
    <name type="scientific">Franzmannia qiaohouensis</name>
    <dbReference type="NCBI Taxonomy" id="1329370"/>
    <lineage>
        <taxon>Bacteria</taxon>
        <taxon>Pseudomonadati</taxon>
        <taxon>Pseudomonadota</taxon>
        <taxon>Gammaproteobacteria</taxon>
        <taxon>Oceanospirillales</taxon>
        <taxon>Halomonadaceae</taxon>
        <taxon>Franzmannia</taxon>
    </lineage>
</organism>
<gene>
    <name evidence="2" type="ORF">QC821_01800</name>
</gene>
<keyword evidence="3" id="KW-1185">Reference proteome</keyword>
<evidence type="ECO:0000256" key="1">
    <source>
        <dbReference type="SAM" id="MobiDB-lite"/>
    </source>
</evidence>
<feature type="region of interest" description="Disordered" evidence="1">
    <location>
        <begin position="1"/>
        <end position="32"/>
    </location>
</feature>
<feature type="compositionally biased region" description="Basic and acidic residues" evidence="1">
    <location>
        <begin position="8"/>
        <end position="19"/>
    </location>
</feature>
<evidence type="ECO:0000313" key="3">
    <source>
        <dbReference type="Proteomes" id="UP001251374"/>
    </source>
</evidence>
<sequence>MTLAAVREQGEQPPERAGRIETAPLPLAERETAPDYPLEALGSVLGEAAERLAYHVQTPRGMAGQSVLAAAALAVQGLADVARGPHGSGPVSLFFLTVAGSGERKSSLDRLALAPIREMETEKRQHHPEELAAHKAAREAWEMRRDSLVSAAKPKGKQPMSESEATYLQETLAAIDAEEPQPPPTPSVTFSEPTAEGIYRHLQHNHPSAGLFSDEGVGFFGGHGMSEEGRGRTVAMVSKLWDGDPITRTRGAAGDSGVLAGRRLSAHLMLQPVVAAKVLGDPLLQGQGFLARFLIVQEPSLVGQRLLKGRDPSQGPHHDPAIARYWSRLSELVRAPLKVDESGAITPRPVQIGAEAYTAWARLHDAIEVESSEEGRFRDVRPFASKAAENAARIATVLALVEGEAAPTVDHIERAGRLVAYYLESMAIRTAEARQDTEELRARELLEWIKGHGGVLHAQDFKRLPSEYRSAKKARPLLAFLVDTGHLQIDGSSPRGLPASWRLAGEV</sequence>
<reference evidence="2 3" key="1">
    <citation type="submission" date="2023-04" db="EMBL/GenBank/DDBJ databases">
        <title>A long-awaited taxogenomic arrangement of the family Halomonadaceae.</title>
        <authorList>
            <person name="De La Haba R."/>
            <person name="Chuvochina M."/>
            <person name="Wittouck S."/>
            <person name="Arahal D.R."/>
            <person name="Sanchez-Porro C."/>
            <person name="Hugenholtz P."/>
            <person name="Ventosa A."/>
        </authorList>
    </citation>
    <scope>NUCLEOTIDE SEQUENCE [LARGE SCALE GENOMIC DNA]</scope>
    <source>
        <strain evidence="2 3">DSM 26770</strain>
    </source>
</reference>
<name>A0ABU1HB27_9GAMM</name>
<dbReference type="Pfam" id="PF13148">
    <property type="entry name" value="DUF3987"/>
    <property type="match status" value="1"/>
</dbReference>
<dbReference type="InterPro" id="IPR025048">
    <property type="entry name" value="DUF3987"/>
</dbReference>
<accession>A0ABU1HB27</accession>
<dbReference type="Proteomes" id="UP001251374">
    <property type="component" value="Unassembled WGS sequence"/>
</dbReference>